<evidence type="ECO:0000256" key="4">
    <source>
        <dbReference type="ARBA" id="ARBA00019623"/>
    </source>
</evidence>
<evidence type="ECO:0000256" key="2">
    <source>
        <dbReference type="ARBA" id="ARBA00009902"/>
    </source>
</evidence>
<dbReference type="GO" id="GO:0005985">
    <property type="term" value="P:sucrose metabolic process"/>
    <property type="evidence" value="ECO:0007669"/>
    <property type="project" value="UniProtKB-UniPathway"/>
</dbReference>
<dbReference type="Pfam" id="PF08244">
    <property type="entry name" value="Glyco_hydro_32C"/>
    <property type="match status" value="1"/>
</dbReference>
<dbReference type="PROSITE" id="PS00609">
    <property type="entry name" value="GLYCOSYL_HYDROL_F32"/>
    <property type="match status" value="1"/>
</dbReference>
<evidence type="ECO:0000256" key="8">
    <source>
        <dbReference type="RuleBase" id="RU362110"/>
    </source>
</evidence>
<feature type="domain" description="Glycosyl hydrolase family 32 C-terminal" evidence="11">
    <location>
        <begin position="389"/>
        <end position="461"/>
    </location>
</feature>
<feature type="domain" description="Glycosyl hydrolase family 32 N-terminal" evidence="10">
    <location>
        <begin position="28"/>
        <end position="332"/>
    </location>
</feature>
<dbReference type="GO" id="GO:0004564">
    <property type="term" value="F:beta-fructofuranosidase activity"/>
    <property type="evidence" value="ECO:0007669"/>
    <property type="project" value="UniProtKB-EC"/>
</dbReference>
<dbReference type="CDD" id="cd08996">
    <property type="entry name" value="GH32_FFase"/>
    <property type="match status" value="1"/>
</dbReference>
<dbReference type="SUPFAM" id="SSF75005">
    <property type="entry name" value="Arabinanase/levansucrase/invertase"/>
    <property type="match status" value="1"/>
</dbReference>
<dbReference type="InterPro" id="IPR051214">
    <property type="entry name" value="GH32_Enzymes"/>
</dbReference>
<keyword evidence="6 8" id="KW-0326">Glycosidase</keyword>
<accession>A0A6I3NZR5</accession>
<evidence type="ECO:0000259" key="10">
    <source>
        <dbReference type="Pfam" id="PF00251"/>
    </source>
</evidence>
<dbReference type="PANTHER" id="PTHR43101">
    <property type="entry name" value="BETA-FRUCTOSIDASE"/>
    <property type="match status" value="1"/>
</dbReference>
<reference evidence="12 13" key="1">
    <citation type="journal article" date="2019" name="Nat. Med.">
        <title>A library of human gut bacterial isolates paired with longitudinal multiomics data enables mechanistic microbiome research.</title>
        <authorList>
            <person name="Poyet M."/>
            <person name="Groussin M."/>
            <person name="Gibbons S.M."/>
            <person name="Avila-Pacheco J."/>
            <person name="Jiang X."/>
            <person name="Kearney S.M."/>
            <person name="Perrotta A.R."/>
            <person name="Berdy B."/>
            <person name="Zhao S."/>
            <person name="Lieberman T.D."/>
            <person name="Swanson P.K."/>
            <person name="Smith M."/>
            <person name="Roesemann S."/>
            <person name="Alexander J.E."/>
            <person name="Rich S.A."/>
            <person name="Livny J."/>
            <person name="Vlamakis H."/>
            <person name="Clish C."/>
            <person name="Bullock K."/>
            <person name="Deik A."/>
            <person name="Scott J."/>
            <person name="Pierce K.A."/>
            <person name="Xavier R.J."/>
            <person name="Alm E.J."/>
        </authorList>
    </citation>
    <scope>NUCLEOTIDE SEQUENCE [LARGE SCALE GENOMIC DNA]</scope>
    <source>
        <strain evidence="12 13">BIOML-A18</strain>
    </source>
</reference>
<dbReference type="Proteomes" id="UP000430295">
    <property type="component" value="Unassembled WGS sequence"/>
</dbReference>
<dbReference type="Pfam" id="PF00251">
    <property type="entry name" value="Glyco_hydro_32N"/>
    <property type="match status" value="1"/>
</dbReference>
<gene>
    <name evidence="12" type="ORF">GMC75_03815</name>
</gene>
<name>A0A6I3NZR5_STRPA</name>
<dbReference type="EC" id="3.2.1.26" evidence="3 8"/>
<dbReference type="SUPFAM" id="SSF49899">
    <property type="entry name" value="Concanavalin A-like lectins/glucanases"/>
    <property type="match status" value="1"/>
</dbReference>
<comment type="pathway">
    <text evidence="1 9">Glycan biosynthesis; sucrose metabolism.</text>
</comment>
<dbReference type="NCBIfam" id="TIGR01322">
    <property type="entry name" value="scrB_fam"/>
    <property type="match status" value="1"/>
</dbReference>
<evidence type="ECO:0000256" key="5">
    <source>
        <dbReference type="ARBA" id="ARBA00022801"/>
    </source>
</evidence>
<evidence type="ECO:0000256" key="6">
    <source>
        <dbReference type="ARBA" id="ARBA00023295"/>
    </source>
</evidence>
<evidence type="ECO:0000313" key="13">
    <source>
        <dbReference type="Proteomes" id="UP000430295"/>
    </source>
</evidence>
<dbReference type="RefSeq" id="WP_155198944.1">
    <property type="nucleotide sequence ID" value="NZ_CAXSNQ010000009.1"/>
</dbReference>
<evidence type="ECO:0000256" key="7">
    <source>
        <dbReference type="ARBA" id="ARBA00033367"/>
    </source>
</evidence>
<sequence>MKESIRKVNQYIDENREKVDQQYRGAFHLLPPIGWMNDPNGFVYFRGEYHLFYQFYPYDSVWGPMHWGHAKSKDLLHWEELPVALAPSESYDKDGCFSGSAIVKDDKLYLLYTGHVDDEEKREETQCLAVSTDGITFEKLPTNPVIHAQHIEGIADIADFRDPKVFEYQGSYYAVVASKTPDDRGQILLFASSNLIDWTFTSLLLEGEKGQGIMWECPDFFPLDGKWVLILSPIEMERQQEKYWNINSTVAFIGDMNWETGHFHVDSYDEMDGGLDFYAPQTCQGPNGERYLVAWMQMWHRSIPSHDLAHGWAGSMTLPRKLSLKDGRLVQELPESVNEHFFVEHASETIVKGNQITIPARGKQTLFELDAKPGRSFILGYGDETDPDSVLQLVYDASQKRFSLSRDQFGHPISGKENPVFQSRWIQLNAEKDHHFSIIRDTNSIEVFVDGKTLSMTFYETTKNPVYTLTADEGVNWVVKTYQK</sequence>
<comment type="caution">
    <text evidence="12">The sequence shown here is derived from an EMBL/GenBank/DDBJ whole genome shotgun (WGS) entry which is preliminary data.</text>
</comment>
<dbReference type="InterPro" id="IPR001362">
    <property type="entry name" value="Glyco_hydro_32"/>
</dbReference>
<evidence type="ECO:0000313" key="12">
    <source>
        <dbReference type="EMBL" id="MTR40822.1"/>
    </source>
</evidence>
<evidence type="ECO:0000256" key="3">
    <source>
        <dbReference type="ARBA" id="ARBA00012758"/>
    </source>
</evidence>
<comment type="function">
    <text evidence="9">Enables the bacterium to metabolize sucrose as a sole carbon source.</text>
</comment>
<dbReference type="InterPro" id="IPR013148">
    <property type="entry name" value="Glyco_hydro_32_N"/>
</dbReference>
<dbReference type="InterPro" id="IPR006232">
    <property type="entry name" value="Suc6P_hydrolase"/>
</dbReference>
<dbReference type="InterPro" id="IPR018053">
    <property type="entry name" value="Glyco_hydro_32_AS"/>
</dbReference>
<keyword evidence="9" id="KW-0119">Carbohydrate metabolism</keyword>
<evidence type="ECO:0000259" key="11">
    <source>
        <dbReference type="Pfam" id="PF08244"/>
    </source>
</evidence>
<evidence type="ECO:0000256" key="9">
    <source>
        <dbReference type="RuleBase" id="RU365015"/>
    </source>
</evidence>
<comment type="similarity">
    <text evidence="2 8">Belongs to the glycosyl hydrolase 32 family.</text>
</comment>
<proteinExistence type="inferred from homology"/>
<dbReference type="Gene3D" id="2.60.120.560">
    <property type="entry name" value="Exo-inulinase, domain 1"/>
    <property type="match status" value="1"/>
</dbReference>
<dbReference type="InterPro" id="IPR013189">
    <property type="entry name" value="Glyco_hydro_32_C"/>
</dbReference>
<dbReference type="InterPro" id="IPR023296">
    <property type="entry name" value="Glyco_hydro_beta-prop_sf"/>
</dbReference>
<comment type="catalytic activity">
    <reaction evidence="8">
        <text>Hydrolysis of terminal non-reducing beta-D-fructofuranoside residues in beta-D-fructofuranosides.</text>
        <dbReference type="EC" id="3.2.1.26"/>
    </reaction>
</comment>
<dbReference type="PANTHER" id="PTHR43101:SF1">
    <property type="entry name" value="BETA-FRUCTOSIDASE"/>
    <property type="match status" value="1"/>
</dbReference>
<dbReference type="EMBL" id="WMYS01000002">
    <property type="protein sequence ID" value="MTR40822.1"/>
    <property type="molecule type" value="Genomic_DNA"/>
</dbReference>
<dbReference type="AlphaFoldDB" id="A0A6I3NZR5"/>
<dbReference type="Gene3D" id="2.115.10.20">
    <property type="entry name" value="Glycosyl hydrolase domain, family 43"/>
    <property type="match status" value="1"/>
</dbReference>
<dbReference type="SMART" id="SM00640">
    <property type="entry name" value="Glyco_32"/>
    <property type="match status" value="1"/>
</dbReference>
<dbReference type="UniPathway" id="UPA00238"/>
<organism evidence="12 13">
    <name type="scientific">Streptococcus parasanguinis</name>
    <dbReference type="NCBI Taxonomy" id="1318"/>
    <lineage>
        <taxon>Bacteria</taxon>
        <taxon>Bacillati</taxon>
        <taxon>Bacillota</taxon>
        <taxon>Bacilli</taxon>
        <taxon>Lactobacillales</taxon>
        <taxon>Streptococcaceae</taxon>
        <taxon>Streptococcus</taxon>
    </lineage>
</organism>
<keyword evidence="9" id="KW-0963">Cytoplasm</keyword>
<protein>
    <recommendedName>
        <fullName evidence="4 8">Sucrose-6-phosphate hydrolase</fullName>
        <ecNumber evidence="3 8">3.2.1.26</ecNumber>
    </recommendedName>
    <alternativeName>
        <fullName evidence="7 9">Invertase</fullName>
    </alternativeName>
</protein>
<dbReference type="GO" id="GO:0005737">
    <property type="term" value="C:cytoplasm"/>
    <property type="evidence" value="ECO:0007669"/>
    <property type="project" value="UniProtKB-SubCell"/>
</dbReference>
<keyword evidence="5 8" id="KW-0378">Hydrolase</keyword>
<comment type="subcellular location">
    <subcellularLocation>
        <location evidence="9">Cytoplasm</location>
    </subcellularLocation>
</comment>
<dbReference type="InterPro" id="IPR013320">
    <property type="entry name" value="ConA-like_dom_sf"/>
</dbReference>
<evidence type="ECO:0000256" key="1">
    <source>
        <dbReference type="ARBA" id="ARBA00004914"/>
    </source>
</evidence>